<accession>A0A0E9QXC9</accession>
<reference evidence="1" key="1">
    <citation type="submission" date="2014-11" db="EMBL/GenBank/DDBJ databases">
        <authorList>
            <person name="Amaro Gonzalez C."/>
        </authorList>
    </citation>
    <scope>NUCLEOTIDE SEQUENCE</scope>
</reference>
<name>A0A0E9QXC9_ANGAN</name>
<organism evidence="1">
    <name type="scientific">Anguilla anguilla</name>
    <name type="common">European freshwater eel</name>
    <name type="synonym">Muraena anguilla</name>
    <dbReference type="NCBI Taxonomy" id="7936"/>
    <lineage>
        <taxon>Eukaryota</taxon>
        <taxon>Metazoa</taxon>
        <taxon>Chordata</taxon>
        <taxon>Craniata</taxon>
        <taxon>Vertebrata</taxon>
        <taxon>Euteleostomi</taxon>
        <taxon>Actinopterygii</taxon>
        <taxon>Neopterygii</taxon>
        <taxon>Teleostei</taxon>
        <taxon>Anguilliformes</taxon>
        <taxon>Anguillidae</taxon>
        <taxon>Anguilla</taxon>
    </lineage>
</organism>
<evidence type="ECO:0000313" key="1">
    <source>
        <dbReference type="EMBL" id="JAH21611.1"/>
    </source>
</evidence>
<dbReference type="EMBL" id="GBXM01086966">
    <property type="protein sequence ID" value="JAH21611.1"/>
    <property type="molecule type" value="Transcribed_RNA"/>
</dbReference>
<protein>
    <submittedName>
        <fullName evidence="1">Uncharacterized protein</fullName>
    </submittedName>
</protein>
<reference evidence="1" key="2">
    <citation type="journal article" date="2015" name="Fish Shellfish Immunol.">
        <title>Early steps in the European eel (Anguilla anguilla)-Vibrio vulnificus interaction in the gills: Role of the RtxA13 toxin.</title>
        <authorList>
            <person name="Callol A."/>
            <person name="Pajuelo D."/>
            <person name="Ebbesson L."/>
            <person name="Teles M."/>
            <person name="MacKenzie S."/>
            <person name="Amaro C."/>
        </authorList>
    </citation>
    <scope>NUCLEOTIDE SEQUENCE</scope>
</reference>
<proteinExistence type="predicted"/>
<sequence length="15" mass="1717">MMKFDPTSLSINYGI</sequence>